<evidence type="ECO:0000313" key="2">
    <source>
        <dbReference type="Proteomes" id="UP000184420"/>
    </source>
</evidence>
<dbReference type="AlphaFoldDB" id="A0A1M7LUC5"/>
<organism evidence="1 2">
    <name type="scientific">Chitinophaga jiangningensis</name>
    <dbReference type="NCBI Taxonomy" id="1419482"/>
    <lineage>
        <taxon>Bacteria</taxon>
        <taxon>Pseudomonadati</taxon>
        <taxon>Bacteroidota</taxon>
        <taxon>Chitinophagia</taxon>
        <taxon>Chitinophagales</taxon>
        <taxon>Chitinophagaceae</taxon>
        <taxon>Chitinophaga</taxon>
    </lineage>
</organism>
<dbReference type="RefSeq" id="WP_073086814.1">
    <property type="nucleotide sequence ID" value="NZ_FRBL01000011.1"/>
</dbReference>
<dbReference type="EMBL" id="FRBL01000011">
    <property type="protein sequence ID" value="SHM81926.1"/>
    <property type="molecule type" value="Genomic_DNA"/>
</dbReference>
<dbReference type="Pfam" id="PF16389">
    <property type="entry name" value="DUF4998"/>
    <property type="match status" value="1"/>
</dbReference>
<name>A0A1M7LUC5_9BACT</name>
<keyword evidence="2" id="KW-1185">Reference proteome</keyword>
<protein>
    <recommendedName>
        <fullName evidence="3">DUF4998 domain-containing protein</fullName>
    </recommendedName>
</protein>
<evidence type="ECO:0000313" key="1">
    <source>
        <dbReference type="EMBL" id="SHM81926.1"/>
    </source>
</evidence>
<gene>
    <name evidence="1" type="ORF">SAMN05444266_111154</name>
</gene>
<dbReference type="OrthoDB" id="1043438at2"/>
<evidence type="ECO:0008006" key="3">
    <source>
        <dbReference type="Google" id="ProtNLM"/>
    </source>
</evidence>
<proteinExistence type="predicted"/>
<accession>A0A1M7LUC5</accession>
<dbReference type="Proteomes" id="UP000184420">
    <property type="component" value="Unassembled WGS sequence"/>
</dbReference>
<sequence length="225" mass="24999">MIRKLMLSISAICSLYGCSKVDDNFKNMVVPSGVLYTAKTDQLTTWSGRERMMLTWRRGPDTKIKNAIVYWNTGKDSMTFDVPAAPSTDSVFVVIPKLPESSYSFTVITRDGNGHRSVPTSILGNTYGPVYEGSLQPRVVKSSKAIGADFCVYWYKSNDATNVNTRLNFTDLAGVLQTVDNPGDPDSILLKNVKKGTFCKFRTMFKPTVTAIDTFYSRVDSVKIP</sequence>
<reference evidence="1 2" key="1">
    <citation type="submission" date="2016-11" db="EMBL/GenBank/DDBJ databases">
        <authorList>
            <person name="Jaros S."/>
            <person name="Januszkiewicz K."/>
            <person name="Wedrychowicz H."/>
        </authorList>
    </citation>
    <scope>NUCLEOTIDE SEQUENCE [LARGE SCALE GENOMIC DNA]</scope>
    <source>
        <strain evidence="1 2">DSM 27406</strain>
    </source>
</reference>
<dbReference type="STRING" id="1419482.SAMN05444266_111154"/>
<dbReference type="PROSITE" id="PS51257">
    <property type="entry name" value="PROKAR_LIPOPROTEIN"/>
    <property type="match status" value="1"/>
</dbReference>